<dbReference type="EMBL" id="REGN01013449">
    <property type="protein sequence ID" value="RMZ93920.1"/>
    <property type="molecule type" value="Genomic_DNA"/>
</dbReference>
<organism evidence="1 2">
    <name type="scientific">Brachionus plicatilis</name>
    <name type="common">Marine rotifer</name>
    <name type="synonym">Brachionus muelleri</name>
    <dbReference type="NCBI Taxonomy" id="10195"/>
    <lineage>
        <taxon>Eukaryota</taxon>
        <taxon>Metazoa</taxon>
        <taxon>Spiralia</taxon>
        <taxon>Gnathifera</taxon>
        <taxon>Rotifera</taxon>
        <taxon>Eurotatoria</taxon>
        <taxon>Monogononta</taxon>
        <taxon>Pseudotrocha</taxon>
        <taxon>Ploima</taxon>
        <taxon>Brachionidae</taxon>
        <taxon>Brachionus</taxon>
    </lineage>
</organism>
<comment type="caution">
    <text evidence="1">The sequence shown here is derived from an EMBL/GenBank/DDBJ whole genome shotgun (WGS) entry which is preliminary data.</text>
</comment>
<name>A0A3M7P520_BRAPC</name>
<evidence type="ECO:0000313" key="2">
    <source>
        <dbReference type="Proteomes" id="UP000276133"/>
    </source>
</evidence>
<evidence type="ECO:0000313" key="1">
    <source>
        <dbReference type="EMBL" id="RMZ93920.1"/>
    </source>
</evidence>
<proteinExistence type="predicted"/>
<gene>
    <name evidence="1" type="ORF">BpHYR1_018466</name>
</gene>
<sequence>MHLKILEADELNLIVSTPDIETIPRPYALRDRVILIIIIIKAERLTKPRYTHVKEIDKIVRNQNCLKLKIAEIDVAMYEINE</sequence>
<protein>
    <submittedName>
        <fullName evidence="1">Uncharacterized protein</fullName>
    </submittedName>
</protein>
<dbReference type="Proteomes" id="UP000276133">
    <property type="component" value="Unassembled WGS sequence"/>
</dbReference>
<keyword evidence="2" id="KW-1185">Reference proteome</keyword>
<dbReference type="AlphaFoldDB" id="A0A3M7P520"/>
<reference evidence="1 2" key="1">
    <citation type="journal article" date="2018" name="Sci. Rep.">
        <title>Genomic signatures of local adaptation to the degree of environmental predictability in rotifers.</title>
        <authorList>
            <person name="Franch-Gras L."/>
            <person name="Hahn C."/>
            <person name="Garcia-Roger E.M."/>
            <person name="Carmona M.J."/>
            <person name="Serra M."/>
            <person name="Gomez A."/>
        </authorList>
    </citation>
    <scope>NUCLEOTIDE SEQUENCE [LARGE SCALE GENOMIC DNA]</scope>
    <source>
        <strain evidence="1">HYR1</strain>
    </source>
</reference>
<accession>A0A3M7P520</accession>